<dbReference type="GO" id="GO:0003700">
    <property type="term" value="F:DNA-binding transcription factor activity"/>
    <property type="evidence" value="ECO:0007669"/>
    <property type="project" value="TreeGrafter"/>
</dbReference>
<evidence type="ECO:0000256" key="4">
    <source>
        <dbReference type="PROSITE-ProRule" id="PRU00335"/>
    </source>
</evidence>
<dbReference type="SUPFAM" id="SSF46689">
    <property type="entry name" value="Homeodomain-like"/>
    <property type="match status" value="1"/>
</dbReference>
<dbReference type="InterPro" id="IPR050109">
    <property type="entry name" value="HTH-type_TetR-like_transc_reg"/>
</dbReference>
<keyword evidence="7" id="KW-1185">Reference proteome</keyword>
<proteinExistence type="predicted"/>
<keyword evidence="1" id="KW-0805">Transcription regulation</keyword>
<keyword evidence="2 4" id="KW-0238">DNA-binding</keyword>
<feature type="domain" description="HTH tetR-type" evidence="5">
    <location>
        <begin position="7"/>
        <end position="67"/>
    </location>
</feature>
<dbReference type="Pfam" id="PF00440">
    <property type="entry name" value="TetR_N"/>
    <property type="match status" value="1"/>
</dbReference>
<gene>
    <name evidence="6" type="ORF">GCM10011578_054670</name>
</gene>
<dbReference type="AlphaFoldDB" id="A0A917XG67"/>
<dbReference type="PRINTS" id="PR00455">
    <property type="entry name" value="HTHTETR"/>
</dbReference>
<protein>
    <recommendedName>
        <fullName evidence="5">HTH tetR-type domain-containing protein</fullName>
    </recommendedName>
</protein>
<evidence type="ECO:0000259" key="5">
    <source>
        <dbReference type="PROSITE" id="PS50977"/>
    </source>
</evidence>
<evidence type="ECO:0000313" key="7">
    <source>
        <dbReference type="Proteomes" id="UP000653411"/>
    </source>
</evidence>
<evidence type="ECO:0000256" key="3">
    <source>
        <dbReference type="ARBA" id="ARBA00023163"/>
    </source>
</evidence>
<dbReference type="InterPro" id="IPR001647">
    <property type="entry name" value="HTH_TetR"/>
</dbReference>
<reference evidence="6" key="2">
    <citation type="submission" date="2020-09" db="EMBL/GenBank/DDBJ databases">
        <authorList>
            <person name="Sun Q."/>
            <person name="Zhou Y."/>
        </authorList>
    </citation>
    <scope>NUCLEOTIDE SEQUENCE</scope>
    <source>
        <strain evidence="6">CGMCC 4.7110</strain>
    </source>
</reference>
<dbReference type="Proteomes" id="UP000653411">
    <property type="component" value="Unassembled WGS sequence"/>
</dbReference>
<dbReference type="PANTHER" id="PTHR30055:SF234">
    <property type="entry name" value="HTH-TYPE TRANSCRIPTIONAL REGULATOR BETI"/>
    <property type="match status" value="1"/>
</dbReference>
<dbReference type="GO" id="GO:0000976">
    <property type="term" value="F:transcription cis-regulatory region binding"/>
    <property type="evidence" value="ECO:0007669"/>
    <property type="project" value="TreeGrafter"/>
</dbReference>
<name>A0A917XG67_9ACTN</name>
<sequence length="191" mass="20214">MRSAAKARSRQALLDAARELAAKEGYQACSVDAVATLAGLTSGAIYSIFGGKRQLFAAALADYWVLPSLHEVAEPGAPLQEVMYAYGQHYGEFMSGPLAVAAIDLGIEDVAHRRKHPQDDQHNPTSEISRFAAELSEYADAAGETLPLAPEELATVIDRSLGGLALARLQTNEPAGTLFGYVAASLMRGPA</sequence>
<evidence type="ECO:0000256" key="2">
    <source>
        <dbReference type="ARBA" id="ARBA00023125"/>
    </source>
</evidence>
<keyword evidence="3" id="KW-0804">Transcription</keyword>
<evidence type="ECO:0000256" key="1">
    <source>
        <dbReference type="ARBA" id="ARBA00023015"/>
    </source>
</evidence>
<dbReference type="EMBL" id="BMML01000013">
    <property type="protein sequence ID" value="GGN22771.1"/>
    <property type="molecule type" value="Genomic_DNA"/>
</dbReference>
<dbReference type="InterPro" id="IPR009057">
    <property type="entry name" value="Homeodomain-like_sf"/>
</dbReference>
<dbReference type="PANTHER" id="PTHR30055">
    <property type="entry name" value="HTH-TYPE TRANSCRIPTIONAL REGULATOR RUTR"/>
    <property type="match status" value="1"/>
</dbReference>
<dbReference type="Gene3D" id="1.10.357.10">
    <property type="entry name" value="Tetracycline Repressor, domain 2"/>
    <property type="match status" value="1"/>
</dbReference>
<evidence type="ECO:0000313" key="6">
    <source>
        <dbReference type="EMBL" id="GGN22771.1"/>
    </source>
</evidence>
<reference evidence="6" key="1">
    <citation type="journal article" date="2014" name="Int. J. Syst. Evol. Microbiol.">
        <title>Complete genome sequence of Corynebacterium casei LMG S-19264T (=DSM 44701T), isolated from a smear-ripened cheese.</title>
        <authorList>
            <consortium name="US DOE Joint Genome Institute (JGI-PGF)"/>
            <person name="Walter F."/>
            <person name="Albersmeier A."/>
            <person name="Kalinowski J."/>
            <person name="Ruckert C."/>
        </authorList>
    </citation>
    <scope>NUCLEOTIDE SEQUENCE</scope>
    <source>
        <strain evidence="6">CGMCC 4.7110</strain>
    </source>
</reference>
<feature type="DNA-binding region" description="H-T-H motif" evidence="4">
    <location>
        <begin position="30"/>
        <end position="49"/>
    </location>
</feature>
<dbReference type="RefSeq" id="WP_229713401.1">
    <property type="nucleotide sequence ID" value="NZ_BMML01000013.1"/>
</dbReference>
<comment type="caution">
    <text evidence="6">The sequence shown here is derived from an EMBL/GenBank/DDBJ whole genome shotgun (WGS) entry which is preliminary data.</text>
</comment>
<organism evidence="6 7">
    <name type="scientific">Streptomyces fuscichromogenes</name>
    <dbReference type="NCBI Taxonomy" id="1324013"/>
    <lineage>
        <taxon>Bacteria</taxon>
        <taxon>Bacillati</taxon>
        <taxon>Actinomycetota</taxon>
        <taxon>Actinomycetes</taxon>
        <taxon>Kitasatosporales</taxon>
        <taxon>Streptomycetaceae</taxon>
        <taxon>Streptomyces</taxon>
    </lineage>
</organism>
<accession>A0A917XG67</accession>
<dbReference type="PROSITE" id="PS50977">
    <property type="entry name" value="HTH_TETR_2"/>
    <property type="match status" value="1"/>
</dbReference>